<name>Q67KK7_SYMTH</name>
<dbReference type="EMBL" id="AP006840">
    <property type="protein sequence ID" value="BAD41791.1"/>
    <property type="molecule type" value="Genomic_DNA"/>
</dbReference>
<evidence type="ECO:0000256" key="1">
    <source>
        <dbReference type="SAM" id="Phobius"/>
    </source>
</evidence>
<evidence type="ECO:0000313" key="2">
    <source>
        <dbReference type="EMBL" id="BAD41791.1"/>
    </source>
</evidence>
<dbReference type="Proteomes" id="UP000000417">
    <property type="component" value="Chromosome"/>
</dbReference>
<evidence type="ECO:0000313" key="3">
    <source>
        <dbReference type="Proteomes" id="UP000000417"/>
    </source>
</evidence>
<keyword evidence="1" id="KW-1133">Transmembrane helix</keyword>
<reference evidence="2 3" key="1">
    <citation type="journal article" date="2004" name="Nucleic Acids Res.">
        <title>Genome sequence of Symbiobacterium thermophilum, an uncultivable bacterium that depends on microbial commensalism.</title>
        <authorList>
            <person name="Ueda K."/>
            <person name="Yamashita A."/>
            <person name="Ishikawa J."/>
            <person name="Shimada M."/>
            <person name="Watsuji T."/>
            <person name="Morimura K."/>
            <person name="Ikeda H."/>
            <person name="Hattori M."/>
            <person name="Beppu T."/>
        </authorList>
    </citation>
    <scope>NUCLEOTIDE SEQUENCE [LARGE SCALE GENOMIC DNA]</scope>
    <source>
        <strain evidence="3">T / IAM 14863</strain>
    </source>
</reference>
<keyword evidence="1" id="KW-0472">Membrane</keyword>
<evidence type="ECO:0008006" key="4">
    <source>
        <dbReference type="Google" id="ProtNLM"/>
    </source>
</evidence>
<accession>Q67KK7</accession>
<dbReference type="STRING" id="292459.STH2806"/>
<dbReference type="HOGENOM" id="CLU_2276044_0_0_9"/>
<keyword evidence="3" id="KW-1185">Reference proteome</keyword>
<dbReference type="AlphaFoldDB" id="Q67KK7"/>
<feature type="transmembrane region" description="Helical" evidence="1">
    <location>
        <begin position="42"/>
        <end position="64"/>
    </location>
</feature>
<sequence>MADVQSYQKCLTDYCPLPHYRNWVPTPGGPGWQPGPTEGEGLGMAGFLVALLWLASILIFLWIWDDATRRHGQNIGCLWALAVLALGPIAIIAYFLFGRSEN</sequence>
<organism evidence="2 3">
    <name type="scientific">Symbiobacterium thermophilum (strain DSM 24528 / JCM 14929 / IAM 14863 / T)</name>
    <dbReference type="NCBI Taxonomy" id="292459"/>
    <lineage>
        <taxon>Bacteria</taxon>
        <taxon>Bacillati</taxon>
        <taxon>Bacillota</taxon>
        <taxon>Clostridia</taxon>
        <taxon>Eubacteriales</taxon>
        <taxon>Symbiobacteriaceae</taxon>
        <taxon>Symbiobacterium</taxon>
    </lineage>
</organism>
<feature type="transmembrane region" description="Helical" evidence="1">
    <location>
        <begin position="76"/>
        <end position="97"/>
    </location>
</feature>
<proteinExistence type="predicted"/>
<protein>
    <recommendedName>
        <fullName evidence="4">Cardiolipin synthase N-terminal domain-containing protein</fullName>
    </recommendedName>
</protein>
<gene>
    <name evidence="2" type="ordered locus">STH2806</name>
</gene>
<dbReference type="KEGG" id="sth:STH2806"/>
<keyword evidence="1" id="KW-0812">Transmembrane</keyword>